<comment type="caution">
    <text evidence="1">The sequence shown here is derived from an EMBL/GenBank/DDBJ whole genome shotgun (WGS) entry which is preliminary data.</text>
</comment>
<dbReference type="EMBL" id="RAXT01000044">
    <property type="protein sequence ID" value="RKG36492.1"/>
    <property type="molecule type" value="Genomic_DNA"/>
</dbReference>
<reference evidence="1 2" key="1">
    <citation type="submission" date="2018-09" db="EMBL/GenBank/DDBJ databases">
        <title>The draft genome of Acinetobacter spp. strains.</title>
        <authorList>
            <person name="Qin J."/>
            <person name="Feng Y."/>
            <person name="Zong Z."/>
        </authorList>
    </citation>
    <scope>NUCLEOTIDE SEQUENCE [LARGE SCALE GENOMIC DNA]</scope>
    <source>
        <strain evidence="1 2">WCHAc060115</strain>
    </source>
</reference>
<feature type="non-terminal residue" evidence="1">
    <location>
        <position position="161"/>
    </location>
</feature>
<dbReference type="AlphaFoldDB" id="A0A3A8ENP1"/>
<sequence length="161" mass="18333">MESSQKFMKNEFYDHKLIFKSCTVLNPLDEAYLNHPIIERFGSPSQSIYIDQYNVDINGVTYGQPLILPIYNAQLEPVQCAVLQNKQLVQVIPDGLAKGFAYYGELHQDKPIIITYHLEAFFKLASSINSHIEHMQDTFAVVLVILPHLCSANQSELKAFD</sequence>
<keyword evidence="2" id="KW-1185">Reference proteome</keyword>
<dbReference type="Proteomes" id="UP000280405">
    <property type="component" value="Unassembled WGS sequence"/>
</dbReference>
<evidence type="ECO:0000313" key="2">
    <source>
        <dbReference type="Proteomes" id="UP000280405"/>
    </source>
</evidence>
<protein>
    <submittedName>
        <fullName evidence="1">Uncharacterized protein</fullName>
    </submittedName>
</protein>
<evidence type="ECO:0000313" key="1">
    <source>
        <dbReference type="EMBL" id="RKG36492.1"/>
    </source>
</evidence>
<gene>
    <name evidence="1" type="ORF">D7V20_14950</name>
</gene>
<accession>A0A3A8ENP1</accession>
<name>A0A3A8ENP1_9GAMM</name>
<organism evidence="1 2">
    <name type="scientific">Acinetobacter rongchengensis</name>
    <dbReference type="NCBI Taxonomy" id="2419601"/>
    <lineage>
        <taxon>Bacteria</taxon>
        <taxon>Pseudomonadati</taxon>
        <taxon>Pseudomonadota</taxon>
        <taxon>Gammaproteobacteria</taxon>
        <taxon>Moraxellales</taxon>
        <taxon>Moraxellaceae</taxon>
        <taxon>Acinetobacter</taxon>
    </lineage>
</organism>
<proteinExistence type="predicted"/>